<keyword evidence="2" id="KW-0732">Signal</keyword>
<protein>
    <submittedName>
        <fullName evidence="3">Uncharacterized protein</fullName>
    </submittedName>
</protein>
<evidence type="ECO:0000313" key="4">
    <source>
        <dbReference type="Proteomes" id="UP000251995"/>
    </source>
</evidence>
<dbReference type="AlphaFoldDB" id="A0A344URH4"/>
<reference evidence="3 4" key="1">
    <citation type="submission" date="2017-12" db="EMBL/GenBank/DDBJ databases">
        <title>The whole genome sequence of the Acidipropionibacterium virtanenii sp. nov. type strain JS278.</title>
        <authorList>
            <person name="Laine P."/>
            <person name="Deptula P."/>
            <person name="Varmanen P."/>
            <person name="Auvinen P."/>
        </authorList>
    </citation>
    <scope>NUCLEOTIDE SEQUENCE [LARGE SCALE GENOMIC DNA]</scope>
    <source>
        <strain evidence="3 4">JS278</strain>
    </source>
</reference>
<evidence type="ECO:0000256" key="1">
    <source>
        <dbReference type="SAM" id="MobiDB-lite"/>
    </source>
</evidence>
<feature type="compositionally biased region" description="Gly residues" evidence="1">
    <location>
        <begin position="43"/>
        <end position="97"/>
    </location>
</feature>
<evidence type="ECO:0000256" key="2">
    <source>
        <dbReference type="SAM" id="SignalP"/>
    </source>
</evidence>
<dbReference type="Proteomes" id="UP000251995">
    <property type="component" value="Chromosome"/>
</dbReference>
<sequence length="273" mass="26598">MIAALFSALAMLVVSASAAWAESSIDAVAGGDAVSVTGTESGSSGGGSSGSGGSGSSGSGPAPSGGGGGSSSSGAGGGSGSSGGGGAAVTNGNGGREGVLYEPDPAAAPAAAASGPSAAQVRAWAISAAASVRLPAPSVGIDPDPSVNRWHIVAVGQPLWLYDGSSARVASTASNQGVTVSITAVRTGVSFDMGEAVVRCTSMTRRPVSAEPRAESPDCGYRYQKRGDRQVRATASWTVSWSALGQSGTIPMTRTASRTLPVRELLSVNVRPS</sequence>
<dbReference type="KEGG" id="acij:JS278_00681"/>
<feature type="region of interest" description="Disordered" evidence="1">
    <location>
        <begin position="37"/>
        <end position="102"/>
    </location>
</feature>
<keyword evidence="4" id="KW-1185">Reference proteome</keyword>
<accession>A0A344URH4</accession>
<feature type="chain" id="PRO_5039011522" evidence="2">
    <location>
        <begin position="22"/>
        <end position="273"/>
    </location>
</feature>
<evidence type="ECO:0000313" key="3">
    <source>
        <dbReference type="EMBL" id="AXE37872.1"/>
    </source>
</evidence>
<dbReference type="EMBL" id="CP025198">
    <property type="protein sequence ID" value="AXE37872.1"/>
    <property type="molecule type" value="Genomic_DNA"/>
</dbReference>
<name>A0A344URH4_9ACTN</name>
<gene>
    <name evidence="3" type="ORF">JS278_00681</name>
</gene>
<organism evidence="3 4">
    <name type="scientific">Acidipropionibacterium virtanenii</name>
    <dbReference type="NCBI Taxonomy" id="2057246"/>
    <lineage>
        <taxon>Bacteria</taxon>
        <taxon>Bacillati</taxon>
        <taxon>Actinomycetota</taxon>
        <taxon>Actinomycetes</taxon>
        <taxon>Propionibacteriales</taxon>
        <taxon>Propionibacteriaceae</taxon>
        <taxon>Acidipropionibacterium</taxon>
    </lineage>
</organism>
<proteinExistence type="predicted"/>
<feature type="signal peptide" evidence="2">
    <location>
        <begin position="1"/>
        <end position="21"/>
    </location>
</feature>